<keyword evidence="1" id="KW-0255">Endonuclease</keyword>
<reference evidence="1 2" key="1">
    <citation type="journal article" date="2016" name="Nat. Commun.">
        <title>Thousands of microbial genomes shed light on interconnected biogeochemical processes in an aquifer system.</title>
        <authorList>
            <person name="Anantharaman K."/>
            <person name="Brown C.T."/>
            <person name="Hug L.A."/>
            <person name="Sharon I."/>
            <person name="Castelle C.J."/>
            <person name="Probst A.J."/>
            <person name="Thomas B.C."/>
            <person name="Singh A."/>
            <person name="Wilkins M.J."/>
            <person name="Karaoz U."/>
            <person name="Brodie E.L."/>
            <person name="Williams K.H."/>
            <person name="Hubbard S.S."/>
            <person name="Banfield J.F."/>
        </authorList>
    </citation>
    <scope>NUCLEOTIDE SEQUENCE [LARGE SCALE GENOMIC DNA]</scope>
</reference>
<dbReference type="InterPro" id="IPR029128">
    <property type="entry name" value="ThaI"/>
</dbReference>
<dbReference type="AlphaFoldDB" id="A0A1G2EF47"/>
<proteinExistence type="predicted"/>
<dbReference type="InterPro" id="IPR038374">
    <property type="entry name" value="ThaI_sf"/>
</dbReference>
<accession>A0A1G2EF47</accession>
<evidence type="ECO:0000313" key="2">
    <source>
        <dbReference type="Proteomes" id="UP000178647"/>
    </source>
</evidence>
<keyword evidence="1" id="KW-0378">Hydrolase</keyword>
<gene>
    <name evidence="1" type="ORF">A2896_01260</name>
</gene>
<dbReference type="STRING" id="1801672.A2896_01260"/>
<dbReference type="Pfam" id="PF15514">
    <property type="entry name" value="ThaI"/>
    <property type="match status" value="1"/>
</dbReference>
<dbReference type="GO" id="GO:0004519">
    <property type="term" value="F:endonuclease activity"/>
    <property type="evidence" value="ECO:0007669"/>
    <property type="project" value="UniProtKB-KW"/>
</dbReference>
<sequence length="210" mass="24273">MSSKLIEIFNDEKLIDKIKRRLPHLFQLAELESSRAGKIGMEVGSLREKIITALLIYKFGKENVETEIPITESEIDANLFGVPISIKTITGARFGGVKLVWTVDAQKADKFRKNYYPSYDLLLIQINWGKAGGFYYIPLESQRRLFDKIGRENYIQLPKPGTNPRGAEITQEALSSLVRDKDVKAIEIPWKKTTIEFNPYKRWVDYWKED</sequence>
<keyword evidence="1" id="KW-0540">Nuclease</keyword>
<evidence type="ECO:0000313" key="1">
    <source>
        <dbReference type="EMBL" id="OGZ24417.1"/>
    </source>
</evidence>
<name>A0A1G2EF47_9BACT</name>
<dbReference type="Proteomes" id="UP000178647">
    <property type="component" value="Unassembled WGS sequence"/>
</dbReference>
<dbReference type="Gene3D" id="3.40.600.30">
    <property type="match status" value="1"/>
</dbReference>
<comment type="caution">
    <text evidence="1">The sequence shown here is derived from an EMBL/GenBank/DDBJ whole genome shotgun (WGS) entry which is preliminary data.</text>
</comment>
<dbReference type="CDD" id="cd22361">
    <property type="entry name" value="ThaI-like"/>
    <property type="match status" value="1"/>
</dbReference>
<organism evidence="1 2">
    <name type="scientific">Candidatus Nealsonbacteria bacterium RIFCSPLOWO2_01_FULL_43_32</name>
    <dbReference type="NCBI Taxonomy" id="1801672"/>
    <lineage>
        <taxon>Bacteria</taxon>
        <taxon>Candidatus Nealsoniibacteriota</taxon>
    </lineage>
</organism>
<protein>
    <submittedName>
        <fullName evidence="1">Type II restriction endonuclease subunit R</fullName>
    </submittedName>
</protein>
<dbReference type="EMBL" id="MHMH01000011">
    <property type="protein sequence ID" value="OGZ24417.1"/>
    <property type="molecule type" value="Genomic_DNA"/>
</dbReference>